<dbReference type="RefSeq" id="WP_182807064.1">
    <property type="nucleotide sequence ID" value="NZ_JACJFM010000001.1"/>
</dbReference>
<dbReference type="Pfam" id="PF01578">
    <property type="entry name" value="Cytochrom_C_asm"/>
    <property type="match status" value="1"/>
</dbReference>
<feature type="transmembrane region" description="Helical" evidence="1">
    <location>
        <begin position="89"/>
        <end position="110"/>
    </location>
</feature>
<comment type="caution">
    <text evidence="3">The sequence shown here is derived from an EMBL/GenBank/DDBJ whole genome shotgun (WGS) entry which is preliminary data.</text>
</comment>
<dbReference type="PANTHER" id="PTHR38034">
    <property type="entry name" value="INNER MEMBRANE PROTEIN YPJD"/>
    <property type="match status" value="1"/>
</dbReference>
<feature type="transmembrane region" description="Helical" evidence="1">
    <location>
        <begin position="6"/>
        <end position="23"/>
    </location>
</feature>
<name>A0A839IK35_9GAMM</name>
<feature type="domain" description="Cytochrome c assembly protein" evidence="2">
    <location>
        <begin position="65"/>
        <end position="261"/>
    </location>
</feature>
<evidence type="ECO:0000259" key="2">
    <source>
        <dbReference type="Pfam" id="PF01578"/>
    </source>
</evidence>
<dbReference type="AlphaFoldDB" id="A0A839IK35"/>
<feature type="transmembrane region" description="Helical" evidence="1">
    <location>
        <begin position="35"/>
        <end position="55"/>
    </location>
</feature>
<feature type="transmembrane region" description="Helical" evidence="1">
    <location>
        <begin position="236"/>
        <end position="253"/>
    </location>
</feature>
<proteinExistence type="predicted"/>
<keyword evidence="1" id="KW-1133">Transmembrane helix</keyword>
<reference evidence="3 4" key="1">
    <citation type="submission" date="2020-08" db="EMBL/GenBank/DDBJ databases">
        <title>Oceanospirillum sp. nov. isolated from marine sediment.</title>
        <authorList>
            <person name="Ji X."/>
        </authorList>
    </citation>
    <scope>NUCLEOTIDE SEQUENCE [LARGE SCALE GENOMIC DNA]</scope>
    <source>
        <strain evidence="3 4">D5</strain>
    </source>
</reference>
<evidence type="ECO:0000313" key="4">
    <source>
        <dbReference type="Proteomes" id="UP000565262"/>
    </source>
</evidence>
<protein>
    <submittedName>
        <fullName evidence="3">Cytochrome c biogenesis protein CcsA</fullName>
    </submittedName>
</protein>
<feature type="transmembrane region" description="Helical" evidence="1">
    <location>
        <begin position="209"/>
        <end position="229"/>
    </location>
</feature>
<dbReference type="GO" id="GO:0005886">
    <property type="term" value="C:plasma membrane"/>
    <property type="evidence" value="ECO:0007669"/>
    <property type="project" value="TreeGrafter"/>
</dbReference>
<evidence type="ECO:0000256" key="1">
    <source>
        <dbReference type="SAM" id="Phobius"/>
    </source>
</evidence>
<gene>
    <name evidence="3" type="primary">ccsA</name>
    <name evidence="3" type="ORF">H4O21_01515</name>
</gene>
<sequence>MDAIALALIAIVFYLAATSYQWMTLKQKAPVRPALIQLLGCAAILNHGLSVWLAIFQLDGVHLGLSEMGSLATFTISLILILSSLKKPVMNLTIGVFPMSMLALLFAIWGPISGPSEMPHGLLSHIMTSLVAYSLIVIAACQAMLVAVQNYQLKHKQTRGIIQVLPPLQTMERLLFELICFGLMALTIAILTGFIFIENLFAQHLAHKTVLTLMAWGVFAVLLAGHYWMGWRGMTAVRWTLGGATLLVMGYFGSKVALEVLINGG</sequence>
<keyword evidence="1" id="KW-0472">Membrane</keyword>
<dbReference type="PANTHER" id="PTHR38034:SF1">
    <property type="entry name" value="INNER MEMBRANE PROTEIN YPJD"/>
    <property type="match status" value="1"/>
</dbReference>
<keyword evidence="1" id="KW-0812">Transmembrane</keyword>
<organism evidence="3 4">
    <name type="scientific">Oceanospirillum sediminis</name>
    <dbReference type="NCBI Taxonomy" id="2760088"/>
    <lineage>
        <taxon>Bacteria</taxon>
        <taxon>Pseudomonadati</taxon>
        <taxon>Pseudomonadota</taxon>
        <taxon>Gammaproteobacteria</taxon>
        <taxon>Oceanospirillales</taxon>
        <taxon>Oceanospirillaceae</taxon>
        <taxon>Oceanospirillum</taxon>
    </lineage>
</organism>
<feature type="transmembrane region" description="Helical" evidence="1">
    <location>
        <begin position="130"/>
        <end position="153"/>
    </location>
</feature>
<dbReference type="GO" id="GO:0020037">
    <property type="term" value="F:heme binding"/>
    <property type="evidence" value="ECO:0007669"/>
    <property type="project" value="InterPro"/>
</dbReference>
<accession>A0A839IK35</accession>
<feature type="transmembrane region" description="Helical" evidence="1">
    <location>
        <begin position="174"/>
        <end position="197"/>
    </location>
</feature>
<dbReference type="InterPro" id="IPR002541">
    <property type="entry name" value="Cyt_c_assembly"/>
</dbReference>
<keyword evidence="4" id="KW-1185">Reference proteome</keyword>
<evidence type="ECO:0000313" key="3">
    <source>
        <dbReference type="EMBL" id="MBB1485298.1"/>
    </source>
</evidence>
<dbReference type="EMBL" id="JACJFM010000001">
    <property type="protein sequence ID" value="MBB1485298.1"/>
    <property type="molecule type" value="Genomic_DNA"/>
</dbReference>
<dbReference type="GO" id="GO:0017004">
    <property type="term" value="P:cytochrome complex assembly"/>
    <property type="evidence" value="ECO:0007669"/>
    <property type="project" value="InterPro"/>
</dbReference>
<dbReference type="InterPro" id="IPR052372">
    <property type="entry name" value="YpjD/HemX"/>
</dbReference>
<feature type="transmembrane region" description="Helical" evidence="1">
    <location>
        <begin position="61"/>
        <end position="82"/>
    </location>
</feature>
<dbReference type="Proteomes" id="UP000565262">
    <property type="component" value="Unassembled WGS sequence"/>
</dbReference>